<dbReference type="InterPro" id="IPR013325">
    <property type="entry name" value="RNA_pol_sigma_r2"/>
</dbReference>
<dbReference type="Gene3D" id="1.10.1740.10">
    <property type="match status" value="1"/>
</dbReference>
<accession>A0A0P1F7D7</accession>
<dbReference type="InterPro" id="IPR014284">
    <property type="entry name" value="RNA_pol_sigma-70_dom"/>
</dbReference>
<evidence type="ECO:0000256" key="3">
    <source>
        <dbReference type="ARBA" id="ARBA00023082"/>
    </source>
</evidence>
<dbReference type="Pfam" id="PF04542">
    <property type="entry name" value="Sigma70_r2"/>
    <property type="match status" value="1"/>
</dbReference>
<dbReference type="Proteomes" id="UP000054823">
    <property type="component" value="Unassembled WGS sequence"/>
</dbReference>
<evidence type="ECO:0000313" key="7">
    <source>
        <dbReference type="EMBL" id="CUH50923.1"/>
    </source>
</evidence>
<dbReference type="STRING" id="321267.SHM7688_00354"/>
<proteinExistence type="inferred from homology"/>
<sequence length="178" mass="20328">MLTPWKRRSAQGEVEAGLPQIFPRVWRYAYSLSGTRDGADDLAQAACLRAMERARQFQSGTHLDRWVFRITRNLWVSELRKAQVRKQGGLSVVDAEEIADPGQNPERDYDRREVLQAVLDLPEAQRETVFLVYIEGYSYKEAAELLEIPLATVMSRLATARGRLSQKFRDQEGVSDAK</sequence>
<dbReference type="SUPFAM" id="SSF88659">
    <property type="entry name" value="Sigma3 and sigma4 domains of RNA polymerase sigma factors"/>
    <property type="match status" value="1"/>
</dbReference>
<feature type="domain" description="RNA polymerase sigma factor 70 region 4 type 2" evidence="6">
    <location>
        <begin position="112"/>
        <end position="164"/>
    </location>
</feature>
<dbReference type="PANTHER" id="PTHR43133:SF25">
    <property type="entry name" value="RNA POLYMERASE SIGMA FACTOR RFAY-RELATED"/>
    <property type="match status" value="1"/>
</dbReference>
<evidence type="ECO:0000256" key="1">
    <source>
        <dbReference type="ARBA" id="ARBA00010641"/>
    </source>
</evidence>
<dbReference type="GO" id="GO:0003677">
    <property type="term" value="F:DNA binding"/>
    <property type="evidence" value="ECO:0007669"/>
    <property type="project" value="InterPro"/>
</dbReference>
<dbReference type="Gene3D" id="1.10.10.10">
    <property type="entry name" value="Winged helix-like DNA-binding domain superfamily/Winged helix DNA-binding domain"/>
    <property type="match status" value="1"/>
</dbReference>
<dbReference type="InterPro" id="IPR039425">
    <property type="entry name" value="RNA_pol_sigma-70-like"/>
</dbReference>
<dbReference type="GO" id="GO:0006352">
    <property type="term" value="P:DNA-templated transcription initiation"/>
    <property type="evidence" value="ECO:0007669"/>
    <property type="project" value="InterPro"/>
</dbReference>
<keyword evidence="3" id="KW-0731">Sigma factor</keyword>
<protein>
    <submittedName>
        <fullName evidence="7">Sigma-W factor</fullName>
    </submittedName>
</protein>
<dbReference type="EMBL" id="CYPW01000004">
    <property type="protein sequence ID" value="CUH50923.1"/>
    <property type="molecule type" value="Genomic_DNA"/>
</dbReference>
<feature type="domain" description="RNA polymerase sigma-70 region 2" evidence="5">
    <location>
        <begin position="23"/>
        <end position="83"/>
    </location>
</feature>
<name>A0A0P1F7D7_9RHOB</name>
<keyword evidence="8" id="KW-1185">Reference proteome</keyword>
<comment type="similarity">
    <text evidence="1">Belongs to the sigma-70 factor family. ECF subfamily.</text>
</comment>
<evidence type="ECO:0000256" key="4">
    <source>
        <dbReference type="ARBA" id="ARBA00023163"/>
    </source>
</evidence>
<dbReference type="SUPFAM" id="SSF88946">
    <property type="entry name" value="Sigma2 domain of RNA polymerase sigma factors"/>
    <property type="match status" value="1"/>
</dbReference>
<evidence type="ECO:0000256" key="2">
    <source>
        <dbReference type="ARBA" id="ARBA00023015"/>
    </source>
</evidence>
<dbReference type="InterPro" id="IPR013324">
    <property type="entry name" value="RNA_pol_sigma_r3/r4-like"/>
</dbReference>
<dbReference type="Pfam" id="PF08281">
    <property type="entry name" value="Sigma70_r4_2"/>
    <property type="match status" value="1"/>
</dbReference>
<dbReference type="InterPro" id="IPR007627">
    <property type="entry name" value="RNA_pol_sigma70_r2"/>
</dbReference>
<dbReference type="NCBIfam" id="TIGR02937">
    <property type="entry name" value="sigma70-ECF"/>
    <property type="match status" value="1"/>
</dbReference>
<dbReference type="InterPro" id="IPR036388">
    <property type="entry name" value="WH-like_DNA-bd_sf"/>
</dbReference>
<keyword evidence="4" id="KW-0804">Transcription</keyword>
<organism evidence="7 8">
    <name type="scientific">Shimia marina</name>
    <dbReference type="NCBI Taxonomy" id="321267"/>
    <lineage>
        <taxon>Bacteria</taxon>
        <taxon>Pseudomonadati</taxon>
        <taxon>Pseudomonadota</taxon>
        <taxon>Alphaproteobacteria</taxon>
        <taxon>Rhodobacterales</taxon>
        <taxon>Roseobacteraceae</taxon>
    </lineage>
</organism>
<evidence type="ECO:0000259" key="6">
    <source>
        <dbReference type="Pfam" id="PF08281"/>
    </source>
</evidence>
<dbReference type="GO" id="GO:0016987">
    <property type="term" value="F:sigma factor activity"/>
    <property type="evidence" value="ECO:0007669"/>
    <property type="project" value="UniProtKB-KW"/>
</dbReference>
<dbReference type="PANTHER" id="PTHR43133">
    <property type="entry name" value="RNA POLYMERASE ECF-TYPE SIGMA FACTO"/>
    <property type="match status" value="1"/>
</dbReference>
<evidence type="ECO:0000259" key="5">
    <source>
        <dbReference type="Pfam" id="PF04542"/>
    </source>
</evidence>
<gene>
    <name evidence="7" type="primary">sigW_1</name>
    <name evidence="7" type="ORF">SHM7688_00354</name>
</gene>
<reference evidence="7 8" key="1">
    <citation type="submission" date="2015-09" db="EMBL/GenBank/DDBJ databases">
        <authorList>
            <consortium name="Swine Surveillance"/>
        </authorList>
    </citation>
    <scope>NUCLEOTIDE SEQUENCE [LARGE SCALE GENOMIC DNA]</scope>
    <source>
        <strain evidence="7 8">CECT 7688</strain>
    </source>
</reference>
<evidence type="ECO:0000313" key="8">
    <source>
        <dbReference type="Proteomes" id="UP000054823"/>
    </source>
</evidence>
<keyword evidence="2" id="KW-0805">Transcription regulation</keyword>
<dbReference type="OrthoDB" id="9803470at2"/>
<dbReference type="CDD" id="cd06171">
    <property type="entry name" value="Sigma70_r4"/>
    <property type="match status" value="1"/>
</dbReference>
<dbReference type="InterPro" id="IPR013249">
    <property type="entry name" value="RNA_pol_sigma70_r4_t2"/>
</dbReference>
<dbReference type="AlphaFoldDB" id="A0A0P1F7D7"/>